<keyword evidence="1" id="KW-0472">Membrane</keyword>
<keyword evidence="3" id="KW-1185">Reference proteome</keyword>
<feature type="transmembrane region" description="Helical" evidence="1">
    <location>
        <begin position="12"/>
        <end position="35"/>
    </location>
</feature>
<evidence type="ECO:0000313" key="2">
    <source>
        <dbReference type="EMBL" id="MDC8772409.1"/>
    </source>
</evidence>
<organism evidence="2 3">
    <name type="scientific">Roseateles albus</name>
    <dbReference type="NCBI Taxonomy" id="2987525"/>
    <lineage>
        <taxon>Bacteria</taxon>
        <taxon>Pseudomonadati</taxon>
        <taxon>Pseudomonadota</taxon>
        <taxon>Betaproteobacteria</taxon>
        <taxon>Burkholderiales</taxon>
        <taxon>Sphaerotilaceae</taxon>
        <taxon>Roseateles</taxon>
    </lineage>
</organism>
<gene>
    <name evidence="2" type="ORF">PRZ03_12575</name>
</gene>
<evidence type="ECO:0000313" key="3">
    <source>
        <dbReference type="Proteomes" id="UP001221189"/>
    </source>
</evidence>
<keyword evidence="1" id="KW-0812">Transmembrane</keyword>
<feature type="transmembrane region" description="Helical" evidence="1">
    <location>
        <begin position="72"/>
        <end position="89"/>
    </location>
</feature>
<sequence length="92" mass="10139">MLSATSARFFTLVQIAITILLASGFLMLALGLLMIELYSHILWALYPRLQRAMAEQDWPLVGAVLNSIRQRVRLNLGLGGLVFVIAVLGRDG</sequence>
<evidence type="ECO:0000256" key="1">
    <source>
        <dbReference type="SAM" id="Phobius"/>
    </source>
</evidence>
<keyword evidence="1" id="KW-1133">Transmembrane helix</keyword>
<reference evidence="2 3" key="1">
    <citation type="submission" date="2022-10" db="EMBL/GenBank/DDBJ databases">
        <title>Paucibacter sp. hw1 Genome sequencing.</title>
        <authorList>
            <person name="Park S."/>
        </authorList>
    </citation>
    <scope>NUCLEOTIDE SEQUENCE [LARGE SCALE GENOMIC DNA]</scope>
    <source>
        <strain evidence="3">hw1</strain>
    </source>
</reference>
<dbReference type="EMBL" id="JAQQXT010000007">
    <property type="protein sequence ID" value="MDC8772409.1"/>
    <property type="molecule type" value="Genomic_DNA"/>
</dbReference>
<dbReference type="Proteomes" id="UP001221189">
    <property type="component" value="Unassembled WGS sequence"/>
</dbReference>
<accession>A0ABT5KG23</accession>
<comment type="caution">
    <text evidence="2">The sequence shown here is derived from an EMBL/GenBank/DDBJ whole genome shotgun (WGS) entry which is preliminary data.</text>
</comment>
<name>A0ABT5KG23_9BURK</name>
<proteinExistence type="predicted"/>
<dbReference type="RefSeq" id="WP_273600612.1">
    <property type="nucleotide sequence ID" value="NZ_JAQQXT010000007.1"/>
</dbReference>
<protein>
    <submittedName>
        <fullName evidence="2">Uncharacterized protein</fullName>
    </submittedName>
</protein>